<sequence>MPHTVQIYSLRDRAPTYGNEDFSDLLNWTAFLMKAGRPVVFYPETAYWVNYDISVPIFLAPVYASSRVEDALLLDEISSPSRPMGQLNFESGWEWGYWLANSAQAAVAWRRFENVTAVFAHLFRFLERPYRDALVALLDDFAVAQRRLLIGGLPGTPPAPRTKSGTVTGIAYIMGSEGLSDIASLVIGRFSHHGTPQPDRLHFSDLWYESRLSVFLVLLNGFGRFGKVASDIAGFFYTTFFTLRSDRARWYDLHLRPLLAEMNSTFSELADRFDALPAAPPQAEEYARDLRVSARLLALRCAQVAALYAHAARCGGRAADEPDCADLLAAARRSLEEALALVPEREAQYGLAAKAGKQIYGWRPPNPTAYHYGYLWAAHRLFYWQRDQAIVEHRVKNPCFGTINSAVQLGLQGGGRRFVHQLRELLERALDNRLWAFGLAECLDVPEREPSPLEDAAEGGAEGWLFSSLVVALSYLYMKRRGHDSHRLTTLLGLRRGDGGGGPPPDVPAARVAGALHRVRTALGDGRSATPTGGPPAAAAAA</sequence>
<feature type="non-terminal residue" evidence="1">
    <location>
        <position position="542"/>
    </location>
</feature>
<reference evidence="1" key="1">
    <citation type="submission" date="2023-10" db="EMBL/GenBank/DDBJ databases">
        <authorList>
            <person name="Chen Y."/>
            <person name="Shah S."/>
            <person name="Dougan E. K."/>
            <person name="Thang M."/>
            <person name="Chan C."/>
        </authorList>
    </citation>
    <scope>NUCLEOTIDE SEQUENCE [LARGE SCALE GENOMIC DNA]</scope>
</reference>
<accession>A0ABN9VS22</accession>
<comment type="caution">
    <text evidence="1">The sequence shown here is derived from an EMBL/GenBank/DDBJ whole genome shotgun (WGS) entry which is preliminary data.</text>
</comment>
<proteinExistence type="predicted"/>
<keyword evidence="2" id="KW-1185">Reference proteome</keyword>
<dbReference type="EMBL" id="CAUYUJ010017503">
    <property type="protein sequence ID" value="CAK0875325.1"/>
    <property type="molecule type" value="Genomic_DNA"/>
</dbReference>
<name>A0ABN9VS22_9DINO</name>
<organism evidence="1 2">
    <name type="scientific">Prorocentrum cordatum</name>
    <dbReference type="NCBI Taxonomy" id="2364126"/>
    <lineage>
        <taxon>Eukaryota</taxon>
        <taxon>Sar</taxon>
        <taxon>Alveolata</taxon>
        <taxon>Dinophyceae</taxon>
        <taxon>Prorocentrales</taxon>
        <taxon>Prorocentraceae</taxon>
        <taxon>Prorocentrum</taxon>
    </lineage>
</organism>
<protein>
    <submittedName>
        <fullName evidence="1">Uncharacterized protein</fullName>
    </submittedName>
</protein>
<evidence type="ECO:0000313" key="2">
    <source>
        <dbReference type="Proteomes" id="UP001189429"/>
    </source>
</evidence>
<gene>
    <name evidence="1" type="ORF">PCOR1329_LOCUS60021</name>
</gene>
<dbReference type="Proteomes" id="UP001189429">
    <property type="component" value="Unassembled WGS sequence"/>
</dbReference>
<evidence type="ECO:0000313" key="1">
    <source>
        <dbReference type="EMBL" id="CAK0875325.1"/>
    </source>
</evidence>